<feature type="transmembrane region" description="Helical" evidence="8">
    <location>
        <begin position="102"/>
        <end position="121"/>
    </location>
</feature>
<evidence type="ECO:0000256" key="7">
    <source>
        <dbReference type="ARBA" id="ARBA00023136"/>
    </source>
</evidence>
<dbReference type="STRING" id="487316.BEN76_12700"/>
<keyword evidence="4" id="KW-1003">Cell membrane</keyword>
<evidence type="ECO:0000256" key="5">
    <source>
        <dbReference type="ARBA" id="ARBA00022692"/>
    </source>
</evidence>
<dbReference type="EMBL" id="CP016896">
    <property type="protein sequence ID" value="APV36825.1"/>
    <property type="molecule type" value="Genomic_DNA"/>
</dbReference>
<dbReference type="AlphaFoldDB" id="A0A1P8EKT4"/>
<feature type="transmembrane region" description="Helical" evidence="8">
    <location>
        <begin position="128"/>
        <end position="149"/>
    </location>
</feature>
<protein>
    <submittedName>
        <fullName evidence="9">Iron ABC transporter permease</fullName>
    </submittedName>
</protein>
<dbReference type="GO" id="GO:0022857">
    <property type="term" value="F:transmembrane transporter activity"/>
    <property type="evidence" value="ECO:0007669"/>
    <property type="project" value="InterPro"/>
</dbReference>
<evidence type="ECO:0000256" key="6">
    <source>
        <dbReference type="ARBA" id="ARBA00022989"/>
    </source>
</evidence>
<keyword evidence="6 8" id="KW-1133">Transmembrane helix</keyword>
<comment type="subcellular location">
    <subcellularLocation>
        <location evidence="1">Cell membrane</location>
        <topology evidence="1">Multi-pass membrane protein</topology>
    </subcellularLocation>
</comment>
<dbReference type="Gene3D" id="1.10.3470.10">
    <property type="entry name" value="ABC transporter involved in vitamin B12 uptake, BtuC"/>
    <property type="match status" value="1"/>
</dbReference>
<organism evidence="9 10">
    <name type="scientific">Acinetobacter soli</name>
    <dbReference type="NCBI Taxonomy" id="487316"/>
    <lineage>
        <taxon>Bacteria</taxon>
        <taxon>Pseudomonadati</taxon>
        <taxon>Pseudomonadota</taxon>
        <taxon>Gammaproteobacteria</taxon>
        <taxon>Moraxellales</taxon>
        <taxon>Moraxellaceae</taxon>
        <taxon>Acinetobacter</taxon>
    </lineage>
</organism>
<evidence type="ECO:0000256" key="1">
    <source>
        <dbReference type="ARBA" id="ARBA00004651"/>
    </source>
</evidence>
<dbReference type="PANTHER" id="PTHR30472">
    <property type="entry name" value="FERRIC ENTEROBACTIN TRANSPORT SYSTEM PERMEASE PROTEIN"/>
    <property type="match status" value="1"/>
</dbReference>
<dbReference type="SUPFAM" id="SSF81345">
    <property type="entry name" value="ABC transporter involved in vitamin B12 uptake, BtuC"/>
    <property type="match status" value="1"/>
</dbReference>
<keyword evidence="5 8" id="KW-0812">Transmembrane</keyword>
<feature type="transmembrane region" description="Helical" evidence="8">
    <location>
        <begin position="288"/>
        <end position="309"/>
    </location>
</feature>
<evidence type="ECO:0000313" key="9">
    <source>
        <dbReference type="EMBL" id="APV36825.1"/>
    </source>
</evidence>
<gene>
    <name evidence="9" type="ORF">BEN76_12700</name>
</gene>
<dbReference type="GO" id="GO:0033214">
    <property type="term" value="P:siderophore-iron import into cell"/>
    <property type="evidence" value="ECO:0007669"/>
    <property type="project" value="TreeGrafter"/>
</dbReference>
<feature type="transmembrane region" description="Helical" evidence="8">
    <location>
        <begin position="262"/>
        <end position="282"/>
    </location>
</feature>
<evidence type="ECO:0000256" key="3">
    <source>
        <dbReference type="ARBA" id="ARBA00022448"/>
    </source>
</evidence>
<dbReference type="PANTHER" id="PTHR30472:SF19">
    <property type="entry name" value="PETROBACTIN IMPORT SYSTEM PERMEASE PROTEIN YCLO"/>
    <property type="match status" value="1"/>
</dbReference>
<evidence type="ECO:0000256" key="2">
    <source>
        <dbReference type="ARBA" id="ARBA00007935"/>
    </source>
</evidence>
<reference evidence="9 10" key="1">
    <citation type="submission" date="2016-08" db="EMBL/GenBank/DDBJ databases">
        <title>Complete genome sequence of Acinetobacter baylyi strain GFJ2.</title>
        <authorList>
            <person name="Tabata M."/>
            <person name="Kuboki S."/>
            <person name="Gibu N."/>
            <person name="Kinouchi Y."/>
            <person name="Vangnai A."/>
            <person name="Kasai D."/>
            <person name="Fukuda M."/>
        </authorList>
    </citation>
    <scope>NUCLEOTIDE SEQUENCE [LARGE SCALE GENOMIC DNA]</scope>
    <source>
        <strain evidence="9 10">GFJ2</strain>
    </source>
</reference>
<evidence type="ECO:0000256" key="8">
    <source>
        <dbReference type="SAM" id="Phobius"/>
    </source>
</evidence>
<dbReference type="InterPro" id="IPR000522">
    <property type="entry name" value="ABC_transptr_permease_BtuC"/>
</dbReference>
<name>A0A1P8EKT4_9GAMM</name>
<dbReference type="Pfam" id="PF01032">
    <property type="entry name" value="FecCD"/>
    <property type="match status" value="1"/>
</dbReference>
<proteinExistence type="inferred from homology"/>
<dbReference type="Proteomes" id="UP000185674">
    <property type="component" value="Chromosome"/>
</dbReference>
<evidence type="ECO:0000313" key="10">
    <source>
        <dbReference type="Proteomes" id="UP000185674"/>
    </source>
</evidence>
<evidence type="ECO:0000256" key="4">
    <source>
        <dbReference type="ARBA" id="ARBA00022475"/>
    </source>
</evidence>
<comment type="similarity">
    <text evidence="2">Belongs to the binding-protein-dependent transport system permease family. FecCD subfamily.</text>
</comment>
<feature type="transmembrane region" description="Helical" evidence="8">
    <location>
        <begin position="176"/>
        <end position="192"/>
    </location>
</feature>
<dbReference type="InterPro" id="IPR037294">
    <property type="entry name" value="ABC_BtuC-like"/>
</dbReference>
<dbReference type="GO" id="GO:0005886">
    <property type="term" value="C:plasma membrane"/>
    <property type="evidence" value="ECO:0007669"/>
    <property type="project" value="UniProtKB-SubCell"/>
</dbReference>
<accession>A0A1P8EKT4</accession>
<feature type="transmembrane region" description="Helical" evidence="8">
    <location>
        <begin position="7"/>
        <end position="29"/>
    </location>
</feature>
<feature type="transmembrane region" description="Helical" evidence="8">
    <location>
        <begin position="75"/>
        <end position="96"/>
    </location>
</feature>
<feature type="transmembrane region" description="Helical" evidence="8">
    <location>
        <begin position="41"/>
        <end position="63"/>
    </location>
</feature>
<dbReference type="KEGG" id="asol:BEN76_12700"/>
<keyword evidence="3" id="KW-0813">Transport</keyword>
<feature type="transmembrane region" description="Helical" evidence="8">
    <location>
        <begin position="236"/>
        <end position="255"/>
    </location>
</feature>
<keyword evidence="7 8" id="KW-0472">Membrane</keyword>
<sequence length="315" mass="35254">MKIKIGMLWGLVAILAIGFILTDNTILSWDYVTTKRLLRLAAMAVGAICVACSAIMFQTLVGNRVLTPAIMGYEAVYLFWQSLLLLLLGTQGIAMLGISGNFIISTLLMLVYSWLLYYWLFKRIKNDVYLLLLLGLVLSMVITTFSQFIQLRISPGEFMVFQGLSFASFNRVQPETLLYAVLALLVVAIAMYKTRHVLDVMALGREQSISLGLHHAQYMRFYLALIAILVAISTSLIGPVAFMGIFIANLTYALIHSHKHSLLFVMGCAIALLLFLIAQLLVEHVFNYKTTVSILINLVCGLYFLLLMMRTRGMT</sequence>